<keyword evidence="3 5" id="KW-0418">Kinase</keyword>
<dbReference type="Pfam" id="PF00294">
    <property type="entry name" value="PfkB"/>
    <property type="match status" value="1"/>
</dbReference>
<organism evidence="5 6">
    <name type="scientific">Sphingomonas guangdongensis</name>
    <dbReference type="NCBI Taxonomy" id="1141890"/>
    <lineage>
        <taxon>Bacteria</taxon>
        <taxon>Pseudomonadati</taxon>
        <taxon>Pseudomonadota</taxon>
        <taxon>Alphaproteobacteria</taxon>
        <taxon>Sphingomonadales</taxon>
        <taxon>Sphingomonadaceae</taxon>
        <taxon>Sphingomonas</taxon>
    </lineage>
</organism>
<gene>
    <name evidence="5" type="ORF">SAMN06297144_0115</name>
</gene>
<comment type="similarity">
    <text evidence="1">Belongs to the carbohydrate kinase PfkB family.</text>
</comment>
<dbReference type="PROSITE" id="PS00584">
    <property type="entry name" value="PFKB_KINASES_2"/>
    <property type="match status" value="1"/>
</dbReference>
<dbReference type="SUPFAM" id="SSF53613">
    <property type="entry name" value="Ribokinase-like"/>
    <property type="match status" value="1"/>
</dbReference>
<keyword evidence="2" id="KW-0808">Transferase</keyword>
<dbReference type="PANTHER" id="PTHR43320">
    <property type="entry name" value="SUGAR KINASE"/>
    <property type="match status" value="1"/>
</dbReference>
<evidence type="ECO:0000256" key="3">
    <source>
        <dbReference type="ARBA" id="ARBA00022777"/>
    </source>
</evidence>
<feature type="domain" description="Carbohydrate kinase PfkB" evidence="4">
    <location>
        <begin position="111"/>
        <end position="373"/>
    </location>
</feature>
<dbReference type="InterPro" id="IPR002173">
    <property type="entry name" value="Carboh/pur_kinase_PfkB_CS"/>
</dbReference>
<dbReference type="Proteomes" id="UP000219494">
    <property type="component" value="Unassembled WGS sequence"/>
</dbReference>
<protein>
    <submittedName>
        <fullName evidence="5">Sugar or nucleoside kinase, ribokinase family</fullName>
    </submittedName>
</protein>
<dbReference type="InterPro" id="IPR029056">
    <property type="entry name" value="Ribokinase-like"/>
</dbReference>
<dbReference type="InterPro" id="IPR052700">
    <property type="entry name" value="Carb_kinase_PfkB-like"/>
</dbReference>
<keyword evidence="6" id="KW-1185">Reference proteome</keyword>
<dbReference type="AlphaFoldDB" id="A0A285QAZ1"/>
<dbReference type="CDD" id="cd01168">
    <property type="entry name" value="adenosine_kinase"/>
    <property type="match status" value="1"/>
</dbReference>
<evidence type="ECO:0000313" key="6">
    <source>
        <dbReference type="Proteomes" id="UP000219494"/>
    </source>
</evidence>
<sequence length="386" mass="40512">MTIRPDTPLIRCVPQLLGLYSARTEFGVLRRGVSSRIALRVATPYGERQSVQEKCVTTSYDVVAIGNAIVDILAPADDAFIVAEGMNKGSMQLVFSPEEADALYAKMGPGQEVSGGSAANTVAGIAALGGTCGFIGQVADDQLGQVFAHDIKAAGVDFTTAARSGDPATARCLIFVTPDGQRTMNTFLGASQFLPAAALDRDMIRACKILYLEGYLWDPEEPRAAMREAIDLARQSGKIVAFTLSDVFCIARHGDDFRQLLADRLINILFANEAELCALARTDDLEAAIEQVAPQVNVLVVTRGEHGAYAITGKVRFGVHAQPVASVVDTTGAGDLFAAGVLHGIAAGKALDACLVQGAICAAEVISHVGARPQADLKALVAAKLG</sequence>
<dbReference type="InterPro" id="IPR011611">
    <property type="entry name" value="PfkB_dom"/>
</dbReference>
<evidence type="ECO:0000256" key="2">
    <source>
        <dbReference type="ARBA" id="ARBA00022679"/>
    </source>
</evidence>
<dbReference type="Gene3D" id="3.40.1190.20">
    <property type="match status" value="1"/>
</dbReference>
<evidence type="ECO:0000313" key="5">
    <source>
        <dbReference type="EMBL" id="SOB78609.1"/>
    </source>
</evidence>
<reference evidence="5 6" key="1">
    <citation type="submission" date="2017-07" db="EMBL/GenBank/DDBJ databases">
        <authorList>
            <person name="Sun Z.S."/>
            <person name="Albrecht U."/>
            <person name="Echele G."/>
            <person name="Lee C.C."/>
        </authorList>
    </citation>
    <scope>NUCLEOTIDE SEQUENCE [LARGE SCALE GENOMIC DNA]</scope>
    <source>
        <strain evidence="5 6">CGMCC 1.12672</strain>
    </source>
</reference>
<dbReference type="EMBL" id="OBMI01000001">
    <property type="protein sequence ID" value="SOB78609.1"/>
    <property type="molecule type" value="Genomic_DNA"/>
</dbReference>
<name>A0A285QAZ1_9SPHN</name>
<evidence type="ECO:0000256" key="1">
    <source>
        <dbReference type="ARBA" id="ARBA00010688"/>
    </source>
</evidence>
<dbReference type="PANTHER" id="PTHR43320:SF3">
    <property type="entry name" value="CARBOHYDRATE KINASE PFKB DOMAIN-CONTAINING PROTEIN"/>
    <property type="match status" value="1"/>
</dbReference>
<accession>A0A285QAZ1</accession>
<dbReference type="GO" id="GO:0016301">
    <property type="term" value="F:kinase activity"/>
    <property type="evidence" value="ECO:0007669"/>
    <property type="project" value="UniProtKB-KW"/>
</dbReference>
<evidence type="ECO:0000259" key="4">
    <source>
        <dbReference type="Pfam" id="PF00294"/>
    </source>
</evidence>
<proteinExistence type="inferred from homology"/>